<evidence type="ECO:0000313" key="4">
    <source>
        <dbReference type="EMBL" id="MBA8924007.1"/>
    </source>
</evidence>
<dbReference type="Proteomes" id="UP000517916">
    <property type="component" value="Unassembled WGS sequence"/>
</dbReference>
<proteinExistence type="predicted"/>
<dbReference type="EMBL" id="JACJID010000001">
    <property type="protein sequence ID" value="MBA8924007.1"/>
    <property type="molecule type" value="Genomic_DNA"/>
</dbReference>
<dbReference type="Pfam" id="PF24729">
    <property type="entry name" value="Acb2_Tad1_hairpin"/>
    <property type="match status" value="1"/>
</dbReference>
<dbReference type="InterPro" id="IPR056098">
    <property type="entry name" value="Acb2/Tad1_hairpin"/>
</dbReference>
<evidence type="ECO:0000256" key="2">
    <source>
        <dbReference type="SAM" id="MobiDB-lite"/>
    </source>
</evidence>
<evidence type="ECO:0000259" key="3">
    <source>
        <dbReference type="Pfam" id="PF24729"/>
    </source>
</evidence>
<dbReference type="RefSeq" id="WP_318295979.1">
    <property type="nucleotide sequence ID" value="NZ_BAAABQ010000065.1"/>
</dbReference>
<gene>
    <name evidence="4" type="ORF">BC739_001204</name>
</gene>
<name>A0ABR6BBB4_9PSEU</name>
<reference evidence="4 5" key="1">
    <citation type="submission" date="2020-08" db="EMBL/GenBank/DDBJ databases">
        <title>Genomic Encyclopedia of Archaeal and Bacterial Type Strains, Phase II (KMG-II): from individual species to whole genera.</title>
        <authorList>
            <person name="Goeker M."/>
        </authorList>
    </citation>
    <scope>NUCLEOTIDE SEQUENCE [LARGE SCALE GENOMIC DNA]</scope>
    <source>
        <strain evidence="4 5">DSM 43850</strain>
    </source>
</reference>
<feature type="domain" description="Acb2/Tad1 hairpin" evidence="3">
    <location>
        <begin position="47"/>
        <end position="108"/>
    </location>
</feature>
<feature type="region of interest" description="Disordered" evidence="2">
    <location>
        <begin position="1"/>
        <end position="45"/>
    </location>
</feature>
<protein>
    <recommendedName>
        <fullName evidence="3">Acb2/Tad1 hairpin domain-containing protein</fullName>
    </recommendedName>
</protein>
<comment type="caution">
    <text evidence="4">The sequence shown here is derived from an EMBL/GenBank/DDBJ whole genome shotgun (WGS) entry which is preliminary data.</text>
</comment>
<evidence type="ECO:0000256" key="1">
    <source>
        <dbReference type="ARBA" id="ARBA00022741"/>
    </source>
</evidence>
<organism evidence="4 5">
    <name type="scientific">Kutzneria viridogrisea</name>
    <dbReference type="NCBI Taxonomy" id="47990"/>
    <lineage>
        <taxon>Bacteria</taxon>
        <taxon>Bacillati</taxon>
        <taxon>Actinomycetota</taxon>
        <taxon>Actinomycetes</taxon>
        <taxon>Pseudonocardiales</taxon>
        <taxon>Pseudonocardiaceae</taxon>
        <taxon>Kutzneria</taxon>
    </lineage>
</organism>
<evidence type="ECO:0000313" key="5">
    <source>
        <dbReference type="Proteomes" id="UP000517916"/>
    </source>
</evidence>
<accession>A0ABR6BBB4</accession>
<keyword evidence="5" id="KW-1185">Reference proteome</keyword>
<sequence length="113" mass="12146">MTEQPDAPGTVEPTDMDPPTVDQADPATPGTESPEPLINIHPNTPPVRGYRDLTQAEVDLINEIKAQGEQLGQLVDKVRATDGVDQRWASIAATDMQTGLMALVRAVAQPTNF</sequence>
<keyword evidence="1" id="KW-0547">Nucleotide-binding</keyword>